<gene>
    <name evidence="2" type="ORF">RM764_39375</name>
</gene>
<name>A0ABU2U711_9ACTN</name>
<keyword evidence="3" id="KW-1185">Reference proteome</keyword>
<proteinExistence type="predicted"/>
<reference evidence="3" key="1">
    <citation type="submission" date="2023-07" db="EMBL/GenBank/DDBJ databases">
        <title>30 novel species of actinomycetes from the DSMZ collection.</title>
        <authorList>
            <person name="Nouioui I."/>
        </authorList>
    </citation>
    <scope>NUCLEOTIDE SEQUENCE [LARGE SCALE GENOMIC DNA]</scope>
    <source>
        <strain evidence="3">DSM 41699</strain>
    </source>
</reference>
<keyword evidence="2" id="KW-0347">Helicase</keyword>
<keyword evidence="2" id="KW-0547">Nucleotide-binding</keyword>
<dbReference type="InterPro" id="IPR032830">
    <property type="entry name" value="XPB/Ssl2_N"/>
</dbReference>
<dbReference type="Pfam" id="PF13625">
    <property type="entry name" value="Helicase_C_3"/>
    <property type="match status" value="1"/>
</dbReference>
<comment type="caution">
    <text evidence="2">The sequence shown here is derived from an EMBL/GenBank/DDBJ whole genome shotgun (WGS) entry which is preliminary data.</text>
</comment>
<sequence>MTHPHNTETSQIRLTEHHAQADLRTLLQLCAAGRVKCSAKTLRPSAATIAQVAEVLDAGDFYPDEPIAAFAWPLLLQAGGLAQLAAGKLALTTRGQQALTQPAHQVLTGLWQRWLSTTILDEFSRVEAVKGQRAANVLSALRPRRGHVSAALAALAASEWTTVDELFTAMRKAGHNPSVARSERALWKLYLEDPEYGSLGYDGHHPWALLQGRYTMAVLFEYAAPLGLIDVEYVDAAGARDDYQHNWGGDWLERISRYDGLRAIRLTPLGAFATGQTSAYHPGPAPEPATAGGAAALKVLANHDLVALDGLPPAQALLLDAFATRTGDRTWALSPASLLAAVHAGRDLAELRAYLDRVATALPDTVATLLADAERRVGAARDIGSVHLIECTDTATCVLLASDRRIRALATRLGDRHLGVPADKLDRFRKAALALGHPVT</sequence>
<protein>
    <submittedName>
        <fullName evidence="2">Helicase-associated domain-containing protein</fullName>
    </submittedName>
</protein>
<organism evidence="2 3">
    <name type="scientific">Streptomyces gibsoniae</name>
    <dbReference type="NCBI Taxonomy" id="3075529"/>
    <lineage>
        <taxon>Bacteria</taxon>
        <taxon>Bacillati</taxon>
        <taxon>Actinomycetota</taxon>
        <taxon>Actinomycetes</taxon>
        <taxon>Kitasatosporales</taxon>
        <taxon>Streptomycetaceae</taxon>
        <taxon>Streptomyces</taxon>
    </lineage>
</organism>
<evidence type="ECO:0000313" key="2">
    <source>
        <dbReference type="EMBL" id="MDT0468969.1"/>
    </source>
</evidence>
<dbReference type="EMBL" id="JAVREY010000089">
    <property type="protein sequence ID" value="MDT0468969.1"/>
    <property type="molecule type" value="Genomic_DNA"/>
</dbReference>
<keyword evidence="2" id="KW-0067">ATP-binding</keyword>
<feature type="domain" description="Helicase XPB/Ssl2 N-terminal" evidence="1">
    <location>
        <begin position="329"/>
        <end position="412"/>
    </location>
</feature>
<evidence type="ECO:0000259" key="1">
    <source>
        <dbReference type="Pfam" id="PF13625"/>
    </source>
</evidence>
<keyword evidence="2" id="KW-0378">Hydrolase</keyword>
<dbReference type="RefSeq" id="WP_311700408.1">
    <property type="nucleotide sequence ID" value="NZ_JAVREY010000089.1"/>
</dbReference>
<accession>A0ABU2U711</accession>
<dbReference type="Proteomes" id="UP001183809">
    <property type="component" value="Unassembled WGS sequence"/>
</dbReference>
<evidence type="ECO:0000313" key="3">
    <source>
        <dbReference type="Proteomes" id="UP001183809"/>
    </source>
</evidence>
<dbReference type="GO" id="GO:0004386">
    <property type="term" value="F:helicase activity"/>
    <property type="evidence" value="ECO:0007669"/>
    <property type="project" value="UniProtKB-KW"/>
</dbReference>